<reference evidence="2 3" key="1">
    <citation type="journal article" date="2019" name="Nat. Ecol. Evol.">
        <title>Megaphylogeny resolves global patterns of mushroom evolution.</title>
        <authorList>
            <person name="Varga T."/>
            <person name="Krizsan K."/>
            <person name="Foldi C."/>
            <person name="Dima B."/>
            <person name="Sanchez-Garcia M."/>
            <person name="Sanchez-Ramirez S."/>
            <person name="Szollosi G.J."/>
            <person name="Szarkandi J.G."/>
            <person name="Papp V."/>
            <person name="Albert L."/>
            <person name="Andreopoulos W."/>
            <person name="Angelini C."/>
            <person name="Antonin V."/>
            <person name="Barry K.W."/>
            <person name="Bougher N.L."/>
            <person name="Buchanan P."/>
            <person name="Buyck B."/>
            <person name="Bense V."/>
            <person name="Catcheside P."/>
            <person name="Chovatia M."/>
            <person name="Cooper J."/>
            <person name="Damon W."/>
            <person name="Desjardin D."/>
            <person name="Finy P."/>
            <person name="Geml J."/>
            <person name="Haridas S."/>
            <person name="Hughes K."/>
            <person name="Justo A."/>
            <person name="Karasinski D."/>
            <person name="Kautmanova I."/>
            <person name="Kiss B."/>
            <person name="Kocsube S."/>
            <person name="Kotiranta H."/>
            <person name="LaButti K.M."/>
            <person name="Lechner B.E."/>
            <person name="Liimatainen K."/>
            <person name="Lipzen A."/>
            <person name="Lukacs Z."/>
            <person name="Mihaltcheva S."/>
            <person name="Morgado L.N."/>
            <person name="Niskanen T."/>
            <person name="Noordeloos M.E."/>
            <person name="Ohm R.A."/>
            <person name="Ortiz-Santana B."/>
            <person name="Ovrebo C."/>
            <person name="Racz N."/>
            <person name="Riley R."/>
            <person name="Savchenko A."/>
            <person name="Shiryaev A."/>
            <person name="Soop K."/>
            <person name="Spirin V."/>
            <person name="Szebenyi C."/>
            <person name="Tomsovsky M."/>
            <person name="Tulloss R.E."/>
            <person name="Uehling J."/>
            <person name="Grigoriev I.V."/>
            <person name="Vagvolgyi C."/>
            <person name="Papp T."/>
            <person name="Martin F.M."/>
            <person name="Miettinen O."/>
            <person name="Hibbett D.S."/>
            <person name="Nagy L.G."/>
        </authorList>
    </citation>
    <scope>NUCLEOTIDE SEQUENCE [LARGE SCALE GENOMIC DNA]</scope>
    <source>
        <strain evidence="2 3">CBS 121175</strain>
    </source>
</reference>
<accession>A0A5C3KZB8</accession>
<dbReference type="AlphaFoldDB" id="A0A5C3KZB8"/>
<organism evidence="2 3">
    <name type="scientific">Coprinopsis marcescibilis</name>
    <name type="common">Agaric fungus</name>
    <name type="synonym">Psathyrella marcescibilis</name>
    <dbReference type="NCBI Taxonomy" id="230819"/>
    <lineage>
        <taxon>Eukaryota</taxon>
        <taxon>Fungi</taxon>
        <taxon>Dikarya</taxon>
        <taxon>Basidiomycota</taxon>
        <taxon>Agaricomycotina</taxon>
        <taxon>Agaricomycetes</taxon>
        <taxon>Agaricomycetidae</taxon>
        <taxon>Agaricales</taxon>
        <taxon>Agaricineae</taxon>
        <taxon>Psathyrellaceae</taxon>
        <taxon>Coprinopsis</taxon>
    </lineage>
</organism>
<keyword evidence="3" id="KW-1185">Reference proteome</keyword>
<dbReference type="EMBL" id="ML210182">
    <property type="protein sequence ID" value="TFK25772.1"/>
    <property type="molecule type" value="Genomic_DNA"/>
</dbReference>
<feature type="compositionally biased region" description="Basic and acidic residues" evidence="1">
    <location>
        <begin position="75"/>
        <end position="90"/>
    </location>
</feature>
<proteinExistence type="predicted"/>
<sequence>MASPNTFRRHSSGDITHRRRAFPTYGGEWEPRRSVPDVPIDVAMFSDAELTSDTGEQEVPPFYQLKRRTVRKIQSRRDFNSEDNGHHGDVEDFSEGPDDTPNACHNSKCGDTANATKEHRTVESTTFWDAHPMACSRGGQYFSEFEISVHRMIAPYPRLIVHREHLTEWRGFPLPSKARSGFLSIRSCNNGVYDENIIDIWSTLGKTVLKRTDPPLASKLNLKDPELFDSHAVMLFLESPGKWTPGGDALFEFLGNFYITKIDSALESTYTKFFFIFTPERSGY</sequence>
<evidence type="ECO:0000256" key="1">
    <source>
        <dbReference type="SAM" id="MobiDB-lite"/>
    </source>
</evidence>
<evidence type="ECO:0000313" key="3">
    <source>
        <dbReference type="Proteomes" id="UP000307440"/>
    </source>
</evidence>
<name>A0A5C3KZB8_COPMA</name>
<feature type="region of interest" description="Disordered" evidence="1">
    <location>
        <begin position="1"/>
        <end position="34"/>
    </location>
</feature>
<evidence type="ECO:0000313" key="2">
    <source>
        <dbReference type="EMBL" id="TFK25772.1"/>
    </source>
</evidence>
<feature type="region of interest" description="Disordered" evidence="1">
    <location>
        <begin position="74"/>
        <end position="112"/>
    </location>
</feature>
<gene>
    <name evidence="2" type="ORF">FA15DRAFT_735123</name>
</gene>
<dbReference type="Proteomes" id="UP000307440">
    <property type="component" value="Unassembled WGS sequence"/>
</dbReference>
<protein>
    <submittedName>
        <fullName evidence="2">Uncharacterized protein</fullName>
    </submittedName>
</protein>
<dbReference type="OrthoDB" id="3006864at2759"/>